<evidence type="ECO:0000313" key="3">
    <source>
        <dbReference type="Proteomes" id="UP000282674"/>
    </source>
</evidence>
<dbReference type="EMBL" id="RFFG01000097">
    <property type="protein sequence ID" value="RMI37883.1"/>
    <property type="molecule type" value="Genomic_DNA"/>
</dbReference>
<reference evidence="2 3" key="1">
    <citation type="submission" date="2018-10" db="EMBL/GenBank/DDBJ databases">
        <title>Isolation from soil.</title>
        <authorList>
            <person name="Hu J."/>
        </authorList>
    </citation>
    <scope>NUCLEOTIDE SEQUENCE [LARGE SCALE GENOMIC DNA]</scope>
    <source>
        <strain evidence="2 3">NEAU-Ht49</strain>
    </source>
</reference>
<dbReference type="InterPro" id="IPR007278">
    <property type="entry name" value="DUF397"/>
</dbReference>
<proteinExistence type="predicted"/>
<dbReference type="RefSeq" id="WP_122198702.1">
    <property type="nucleotide sequence ID" value="NZ_JBHSKC010000011.1"/>
</dbReference>
<comment type="caution">
    <text evidence="2">The sequence shown here is derived from an EMBL/GenBank/DDBJ whole genome shotgun (WGS) entry which is preliminary data.</text>
</comment>
<dbReference type="Pfam" id="PF04149">
    <property type="entry name" value="DUF397"/>
    <property type="match status" value="1"/>
</dbReference>
<evidence type="ECO:0000313" key="2">
    <source>
        <dbReference type="EMBL" id="RMI37883.1"/>
    </source>
</evidence>
<evidence type="ECO:0000259" key="1">
    <source>
        <dbReference type="Pfam" id="PF04149"/>
    </source>
</evidence>
<accession>A0A3M2LMX9</accession>
<gene>
    <name evidence="2" type="ORF">EBO15_34600</name>
</gene>
<dbReference type="Proteomes" id="UP000282674">
    <property type="component" value="Unassembled WGS sequence"/>
</dbReference>
<feature type="domain" description="DUF397" evidence="1">
    <location>
        <begin position="3"/>
        <end position="56"/>
    </location>
</feature>
<sequence>MTRWRKSSYSNDYEGSCVELAGLGLGEVGLRDSKAPDAGHVSVSTAELGLLLERVRSET</sequence>
<protein>
    <submittedName>
        <fullName evidence="2">DUF397 domain-containing protein</fullName>
    </submittedName>
</protein>
<dbReference type="AlphaFoldDB" id="A0A3M2LMX9"/>
<keyword evidence="3" id="KW-1185">Reference proteome</keyword>
<organism evidence="2 3">
    <name type="scientific">Actinomadura harenae</name>
    <dbReference type="NCBI Taxonomy" id="2483351"/>
    <lineage>
        <taxon>Bacteria</taxon>
        <taxon>Bacillati</taxon>
        <taxon>Actinomycetota</taxon>
        <taxon>Actinomycetes</taxon>
        <taxon>Streptosporangiales</taxon>
        <taxon>Thermomonosporaceae</taxon>
        <taxon>Actinomadura</taxon>
    </lineage>
</organism>
<name>A0A3M2LMX9_9ACTN</name>